<name>A0A4R3Y4T6_9PROT</name>
<dbReference type="OrthoDB" id="8524027at2"/>
<dbReference type="CDD" id="cd07984">
    <property type="entry name" value="LPLAT_LABLAT-like"/>
    <property type="match status" value="1"/>
</dbReference>
<keyword evidence="4 7" id="KW-0808">Transferase</keyword>
<dbReference type="GO" id="GO:0005886">
    <property type="term" value="C:plasma membrane"/>
    <property type="evidence" value="ECO:0007669"/>
    <property type="project" value="UniProtKB-SubCell"/>
</dbReference>
<dbReference type="Pfam" id="PF03279">
    <property type="entry name" value="Lip_A_acyltrans"/>
    <property type="match status" value="1"/>
</dbReference>
<dbReference type="GO" id="GO:0016746">
    <property type="term" value="F:acyltransferase activity"/>
    <property type="evidence" value="ECO:0007669"/>
    <property type="project" value="UniProtKB-KW"/>
</dbReference>
<evidence type="ECO:0000313" key="8">
    <source>
        <dbReference type="Proteomes" id="UP000295367"/>
    </source>
</evidence>
<evidence type="ECO:0000313" key="7">
    <source>
        <dbReference type="EMBL" id="TCV85133.1"/>
    </source>
</evidence>
<sequence>MTGLLRLIALLPLWLIHAVGGAMGWVVFHLSGRYAERMQENLRLSRVFSDERNYKKLLKQVILETGKGILELLVVWLRPHDKVLDLVRECQGWSLVEAAQEKGKGIIVLTPHLGCYEIAGQYFASKLPITVLYRPPRQKWLESLVVSGRERGMLKAVPADLKGVKALLGALRRGEAIGILPDQVPSRGDGAWVNFFGRPAYTMTLVGQLQKATGATVLLSFSERLSKGKGYILRFESLPEAFPADKVEAAVALNAAVENMIKACPSQYLWSYNRYKVPKGVEAPPV</sequence>
<dbReference type="Proteomes" id="UP000295367">
    <property type="component" value="Unassembled WGS sequence"/>
</dbReference>
<keyword evidence="6" id="KW-0012">Acyltransferase</keyword>
<dbReference type="GO" id="GO:0009247">
    <property type="term" value="P:glycolipid biosynthetic process"/>
    <property type="evidence" value="ECO:0007669"/>
    <property type="project" value="UniProtKB-ARBA"/>
</dbReference>
<gene>
    <name evidence="7" type="ORF">EDC63_11022</name>
</gene>
<evidence type="ECO:0000256" key="6">
    <source>
        <dbReference type="ARBA" id="ARBA00023315"/>
    </source>
</evidence>
<comment type="subcellular location">
    <subcellularLocation>
        <location evidence="1">Cell inner membrane</location>
    </subcellularLocation>
</comment>
<protein>
    <submittedName>
        <fullName evidence="7">KDO2-lipid IV(A) lauroyltransferase</fullName>
    </submittedName>
</protein>
<keyword evidence="8" id="KW-1185">Reference proteome</keyword>
<dbReference type="AlphaFoldDB" id="A0A4R3Y4T6"/>
<dbReference type="PIRSF" id="PIRSF026649">
    <property type="entry name" value="MsbB"/>
    <property type="match status" value="1"/>
</dbReference>
<reference evidence="7 8" key="1">
    <citation type="submission" date="2019-03" db="EMBL/GenBank/DDBJ databases">
        <title>Genomic Encyclopedia of Type Strains, Phase IV (KMG-IV): sequencing the most valuable type-strain genomes for metagenomic binning, comparative biology and taxonomic classification.</title>
        <authorList>
            <person name="Goeker M."/>
        </authorList>
    </citation>
    <scope>NUCLEOTIDE SEQUENCE [LARGE SCALE GENOMIC DNA]</scope>
    <source>
        <strain evidence="7 8">DSM 100309</strain>
    </source>
</reference>
<dbReference type="NCBIfam" id="NF006487">
    <property type="entry name" value="PRK08905.1"/>
    <property type="match status" value="1"/>
</dbReference>
<dbReference type="RefSeq" id="WP_124945299.1">
    <property type="nucleotide sequence ID" value="NZ_BHVT01000010.1"/>
</dbReference>
<keyword evidence="3" id="KW-0997">Cell inner membrane</keyword>
<organism evidence="7 8">
    <name type="scientific">Sulfurirhabdus autotrophica</name>
    <dbReference type="NCBI Taxonomy" id="1706046"/>
    <lineage>
        <taxon>Bacteria</taxon>
        <taxon>Pseudomonadati</taxon>
        <taxon>Pseudomonadota</taxon>
        <taxon>Betaproteobacteria</taxon>
        <taxon>Nitrosomonadales</taxon>
        <taxon>Sulfuricellaceae</taxon>
        <taxon>Sulfurirhabdus</taxon>
    </lineage>
</organism>
<evidence type="ECO:0000256" key="3">
    <source>
        <dbReference type="ARBA" id="ARBA00022519"/>
    </source>
</evidence>
<dbReference type="EMBL" id="SMCO01000010">
    <property type="protein sequence ID" value="TCV85133.1"/>
    <property type="molecule type" value="Genomic_DNA"/>
</dbReference>
<comment type="caution">
    <text evidence="7">The sequence shown here is derived from an EMBL/GenBank/DDBJ whole genome shotgun (WGS) entry which is preliminary data.</text>
</comment>
<evidence type="ECO:0000256" key="2">
    <source>
        <dbReference type="ARBA" id="ARBA00022475"/>
    </source>
</evidence>
<keyword evidence="5" id="KW-0472">Membrane</keyword>
<evidence type="ECO:0000256" key="1">
    <source>
        <dbReference type="ARBA" id="ARBA00004533"/>
    </source>
</evidence>
<dbReference type="PANTHER" id="PTHR30606">
    <property type="entry name" value="LIPID A BIOSYNTHESIS LAUROYL ACYLTRANSFERASE"/>
    <property type="match status" value="1"/>
</dbReference>
<dbReference type="InterPro" id="IPR004960">
    <property type="entry name" value="LipA_acyltrans"/>
</dbReference>
<evidence type="ECO:0000256" key="5">
    <source>
        <dbReference type="ARBA" id="ARBA00023136"/>
    </source>
</evidence>
<accession>A0A4R3Y4T6</accession>
<keyword evidence="2" id="KW-1003">Cell membrane</keyword>
<dbReference type="PANTHER" id="PTHR30606:SF10">
    <property type="entry name" value="PHOSPHATIDYLINOSITOL MANNOSIDE ACYLTRANSFERASE"/>
    <property type="match status" value="1"/>
</dbReference>
<proteinExistence type="predicted"/>
<evidence type="ECO:0000256" key="4">
    <source>
        <dbReference type="ARBA" id="ARBA00022679"/>
    </source>
</evidence>